<dbReference type="Pfam" id="PF03739">
    <property type="entry name" value="LptF_LptG"/>
    <property type="match status" value="1"/>
</dbReference>
<evidence type="ECO:0000256" key="5">
    <source>
        <dbReference type="ARBA" id="ARBA00023136"/>
    </source>
</evidence>
<evidence type="ECO:0000256" key="2">
    <source>
        <dbReference type="ARBA" id="ARBA00022475"/>
    </source>
</evidence>
<dbReference type="InterPro" id="IPR005495">
    <property type="entry name" value="LptG/LptF_permease"/>
</dbReference>
<dbReference type="GO" id="GO:0043190">
    <property type="term" value="C:ATP-binding cassette (ABC) transporter complex"/>
    <property type="evidence" value="ECO:0007669"/>
    <property type="project" value="TreeGrafter"/>
</dbReference>
<keyword evidence="5 6" id="KW-0472">Membrane</keyword>
<accession>A0A933NY65</accession>
<evidence type="ECO:0000256" key="1">
    <source>
        <dbReference type="ARBA" id="ARBA00004651"/>
    </source>
</evidence>
<evidence type="ECO:0000256" key="4">
    <source>
        <dbReference type="ARBA" id="ARBA00022989"/>
    </source>
</evidence>
<keyword evidence="3 6" id="KW-0812">Transmembrane</keyword>
<protein>
    <submittedName>
        <fullName evidence="7">LptF/LptG family permease</fullName>
    </submittedName>
</protein>
<keyword evidence="4 6" id="KW-1133">Transmembrane helix</keyword>
<dbReference type="EMBL" id="JACRAF010000019">
    <property type="protein sequence ID" value="MBI4921368.1"/>
    <property type="molecule type" value="Genomic_DNA"/>
</dbReference>
<gene>
    <name evidence="7" type="ORF">HY834_06425</name>
</gene>
<evidence type="ECO:0000256" key="3">
    <source>
        <dbReference type="ARBA" id="ARBA00022692"/>
    </source>
</evidence>
<feature type="transmembrane region" description="Helical" evidence="6">
    <location>
        <begin position="56"/>
        <end position="77"/>
    </location>
</feature>
<organism evidence="7 8">
    <name type="scientific">Devosia nanyangense</name>
    <dbReference type="NCBI Taxonomy" id="1228055"/>
    <lineage>
        <taxon>Bacteria</taxon>
        <taxon>Pseudomonadati</taxon>
        <taxon>Pseudomonadota</taxon>
        <taxon>Alphaproteobacteria</taxon>
        <taxon>Hyphomicrobiales</taxon>
        <taxon>Devosiaceae</taxon>
        <taxon>Devosia</taxon>
    </lineage>
</organism>
<feature type="transmembrane region" description="Helical" evidence="6">
    <location>
        <begin position="328"/>
        <end position="347"/>
    </location>
</feature>
<evidence type="ECO:0000313" key="8">
    <source>
        <dbReference type="Proteomes" id="UP000782610"/>
    </source>
</evidence>
<dbReference type="GO" id="GO:0015920">
    <property type="term" value="P:lipopolysaccharide transport"/>
    <property type="evidence" value="ECO:0007669"/>
    <property type="project" value="TreeGrafter"/>
</dbReference>
<comment type="caution">
    <text evidence="7">The sequence shown here is derived from an EMBL/GenBank/DDBJ whole genome shotgun (WGS) entry which is preliminary data.</text>
</comment>
<evidence type="ECO:0000256" key="6">
    <source>
        <dbReference type="SAM" id="Phobius"/>
    </source>
</evidence>
<reference evidence="7" key="1">
    <citation type="submission" date="2020-07" db="EMBL/GenBank/DDBJ databases">
        <title>Huge and variable diversity of episymbiotic CPR bacteria and DPANN archaea in groundwater ecosystems.</title>
        <authorList>
            <person name="He C.Y."/>
            <person name="Keren R."/>
            <person name="Whittaker M."/>
            <person name="Farag I.F."/>
            <person name="Doudna J."/>
            <person name="Cate J.H.D."/>
            <person name="Banfield J.F."/>
        </authorList>
    </citation>
    <scope>NUCLEOTIDE SEQUENCE</scope>
    <source>
        <strain evidence="7">NC_groundwater_1586_Pr3_B-0.1um_66_15</strain>
    </source>
</reference>
<dbReference type="Proteomes" id="UP000782610">
    <property type="component" value="Unassembled WGS sequence"/>
</dbReference>
<proteinExistence type="predicted"/>
<sequence length="362" mass="39276">MARLSGYLLRLFSVEAMALFGVAGFLLFLIQCLRLFDVVSDKGQNLLTLLGQAMLGMPALGIVFLYVCLGIGLGRALRNLQATSELQIIHAGALLGALYRAVGLYALLGTIAVLILAHIIEPLSVRATSQWSASIAADLVSRSMIPHRFTEVVGDVSMVIGSRDAGGNITDFFADDRRDENSRRTYFAKSAIITRDEQGYVLRMEKGALQYFGPDQRFSQVSFDRYDLALDRLTGAPTDDDPLAQTPSNDLVVQALATQQWDTAMLRTLLKRTGEGLRVIAMCALVVGVAAFPSGKRRRFEIPIEFVVLGAAFLERAITSFLPKTGLLGIGIGSLLLLAVALAINAARLRIFPPVRFGRAVA</sequence>
<name>A0A933NY65_9HYPH</name>
<feature type="transmembrane region" description="Helical" evidence="6">
    <location>
        <begin position="12"/>
        <end position="36"/>
    </location>
</feature>
<dbReference type="PANTHER" id="PTHR33529">
    <property type="entry name" value="SLR0882 PROTEIN-RELATED"/>
    <property type="match status" value="1"/>
</dbReference>
<evidence type="ECO:0000313" key="7">
    <source>
        <dbReference type="EMBL" id="MBI4921368.1"/>
    </source>
</evidence>
<comment type="subcellular location">
    <subcellularLocation>
        <location evidence="1">Cell membrane</location>
        <topology evidence="1">Multi-pass membrane protein</topology>
    </subcellularLocation>
</comment>
<keyword evidence="2" id="KW-1003">Cell membrane</keyword>
<dbReference type="PANTHER" id="PTHR33529:SF6">
    <property type="entry name" value="YJGP_YJGQ FAMILY PERMEASE"/>
    <property type="match status" value="1"/>
</dbReference>
<dbReference type="AlphaFoldDB" id="A0A933NY65"/>
<feature type="transmembrane region" description="Helical" evidence="6">
    <location>
        <begin position="98"/>
        <end position="120"/>
    </location>
</feature>